<dbReference type="InterPro" id="IPR027417">
    <property type="entry name" value="P-loop_NTPase"/>
</dbReference>
<gene>
    <name evidence="1" type="ORF">QYS49_36500</name>
</gene>
<organism evidence="1 2">
    <name type="scientific">Marivirga salinarum</name>
    <dbReference type="NCBI Taxonomy" id="3059078"/>
    <lineage>
        <taxon>Bacteria</taxon>
        <taxon>Pseudomonadati</taxon>
        <taxon>Bacteroidota</taxon>
        <taxon>Cytophagia</taxon>
        <taxon>Cytophagales</taxon>
        <taxon>Marivirgaceae</taxon>
        <taxon>Marivirga</taxon>
    </lineage>
</organism>
<name>A0AA51NC78_9BACT</name>
<sequence>MNNIIYHIGFPKTGTTYLQNRIFPLLNLEYFNLEQSASIFSNLIFADDLEFQQPDLKIQNGNNYLFSHEGLINPLFIYGGINKSKIAKRLYNLSEDNNGTSKVIISIRKQEDLIRSLYCQYLNQGGTFNFDQFIFSNKGSQNLTLFNPDYLNYYNIVKCYQDIFGSENVMVLLQEKFIDNEEDLLKSISDFCNVCILEDIQIRNLQNSSLSRFSYKVLRVSNYFSSSYFIPNGFIPFLKNGHVKKQLKRFDRIFKNKKYQPKVKKSNVSKFEELLNKYKEGNRMLDNIIKEDLLKFKYY</sequence>
<evidence type="ECO:0008006" key="3">
    <source>
        <dbReference type="Google" id="ProtNLM"/>
    </source>
</evidence>
<dbReference type="SUPFAM" id="SSF52540">
    <property type="entry name" value="P-loop containing nucleoside triphosphate hydrolases"/>
    <property type="match status" value="1"/>
</dbReference>
<dbReference type="RefSeq" id="WP_308347485.1">
    <property type="nucleotide sequence ID" value="NZ_CP129971.1"/>
</dbReference>
<dbReference type="KEGG" id="msaa:QYS49_36500"/>
<dbReference type="EMBL" id="CP129971">
    <property type="protein sequence ID" value="WMN10916.1"/>
    <property type="molecule type" value="Genomic_DNA"/>
</dbReference>
<evidence type="ECO:0000313" key="2">
    <source>
        <dbReference type="Proteomes" id="UP001230496"/>
    </source>
</evidence>
<dbReference type="AlphaFoldDB" id="A0AA51NC78"/>
<proteinExistence type="predicted"/>
<dbReference type="Gene3D" id="3.40.50.300">
    <property type="entry name" value="P-loop containing nucleotide triphosphate hydrolases"/>
    <property type="match status" value="1"/>
</dbReference>
<dbReference type="Proteomes" id="UP001230496">
    <property type="component" value="Chromosome"/>
</dbReference>
<keyword evidence="2" id="KW-1185">Reference proteome</keyword>
<reference evidence="1 2" key="1">
    <citation type="submission" date="2023-08" db="EMBL/GenBank/DDBJ databases">
        <title>Comparative genomics and taxonomic characterization of three novel marine species of genus Marivirga.</title>
        <authorList>
            <person name="Muhammad N."/>
            <person name="Kim S.-G."/>
        </authorList>
    </citation>
    <scope>NUCLEOTIDE SEQUENCE [LARGE SCALE GENOMIC DNA]</scope>
    <source>
        <strain evidence="1 2">BDSF4-3</strain>
    </source>
</reference>
<evidence type="ECO:0000313" key="1">
    <source>
        <dbReference type="EMBL" id="WMN10916.1"/>
    </source>
</evidence>
<accession>A0AA51NC78</accession>
<protein>
    <recommendedName>
        <fullName evidence="3">Sulfotransferase domain-containing protein</fullName>
    </recommendedName>
</protein>